<accession>W0DTG4</accession>
<name>W0DTG4_9GAMM</name>
<protein>
    <submittedName>
        <fullName evidence="1">Uncharacterized protein</fullName>
    </submittedName>
</protein>
<dbReference type="InParanoid" id="W0DTG4"/>
<evidence type="ECO:0000313" key="2">
    <source>
        <dbReference type="Proteomes" id="UP000005380"/>
    </source>
</evidence>
<dbReference type="RefSeq" id="WP_006460700.1">
    <property type="nucleotide sequence ID" value="NZ_CP007030.1"/>
</dbReference>
<organism evidence="1 2">
    <name type="scientific">Thiomicrospira aerophila AL3</name>
    <dbReference type="NCBI Taxonomy" id="717772"/>
    <lineage>
        <taxon>Bacteria</taxon>
        <taxon>Pseudomonadati</taxon>
        <taxon>Pseudomonadota</taxon>
        <taxon>Gammaproteobacteria</taxon>
        <taxon>Thiotrichales</taxon>
        <taxon>Piscirickettsiaceae</taxon>
        <taxon>Thiomicrospira</taxon>
    </lineage>
</organism>
<dbReference type="AlphaFoldDB" id="W0DTG4"/>
<dbReference type="Proteomes" id="UP000005380">
    <property type="component" value="Chromosome"/>
</dbReference>
<gene>
    <name evidence="1" type="ORF">THIAE_08065</name>
</gene>
<reference evidence="1 2" key="1">
    <citation type="submission" date="2013-12" db="EMBL/GenBank/DDBJ databases">
        <authorList>
            <consortium name="DOE Joint Genome Institute"/>
            <person name="Kappler U."/>
            <person name="Huntemann M."/>
            <person name="Han J."/>
            <person name="Chen A."/>
            <person name="Kyrpides N."/>
            <person name="Mavromatis K."/>
            <person name="Markowitz V."/>
            <person name="Palaniappan K."/>
            <person name="Ivanova N."/>
            <person name="Schaumberg A."/>
            <person name="Pati A."/>
            <person name="Liolios K."/>
            <person name="Nordberg H.P."/>
            <person name="Cantor M.N."/>
            <person name="Hua S.X."/>
            <person name="Woyke T."/>
        </authorList>
    </citation>
    <scope>NUCLEOTIDE SEQUENCE [LARGE SCALE GENOMIC DNA]</scope>
    <source>
        <strain evidence="2">AL2</strain>
    </source>
</reference>
<dbReference type="EMBL" id="CP007030">
    <property type="protein sequence ID" value="AHF01717.1"/>
    <property type="molecule type" value="Genomic_DNA"/>
</dbReference>
<dbReference type="STRING" id="717772.THIAE_08065"/>
<keyword evidence="2" id="KW-1185">Reference proteome</keyword>
<dbReference type="HOGENOM" id="CLU_1905805_0_0_6"/>
<dbReference type="KEGG" id="tao:THIAE_08065"/>
<evidence type="ECO:0000313" key="1">
    <source>
        <dbReference type="EMBL" id="AHF01717.1"/>
    </source>
</evidence>
<dbReference type="eggNOG" id="ENOG502ZQFV">
    <property type="taxonomic scope" value="Bacteria"/>
</dbReference>
<proteinExistence type="predicted"/>
<sequence>MKKNTVRKQNSRFEGRLVAGLVAWPLAFATMTGVVVQASEHNSDMKPSVSDTSAATTPLVIQIESVVMGTDGQMRVRVNGQYLTRHSERDGIRVLDMNYDQVQVQAQGQTFWLKPHHTLTLENLEPTENKVEN</sequence>